<dbReference type="Proteomes" id="UP000486351">
    <property type="component" value="Unassembled WGS sequence"/>
</dbReference>
<name>A0A6G0RKR4_9STRA</name>
<organism evidence="1 2">
    <name type="scientific">Phytophthora fragariae</name>
    <dbReference type="NCBI Taxonomy" id="53985"/>
    <lineage>
        <taxon>Eukaryota</taxon>
        <taxon>Sar</taxon>
        <taxon>Stramenopiles</taxon>
        <taxon>Oomycota</taxon>
        <taxon>Peronosporomycetes</taxon>
        <taxon>Peronosporales</taxon>
        <taxon>Peronosporaceae</taxon>
        <taxon>Phytophthora</taxon>
    </lineage>
</organism>
<proteinExistence type="predicted"/>
<accession>A0A6G0RKR4</accession>
<evidence type="ECO:0000313" key="2">
    <source>
        <dbReference type="Proteomes" id="UP000486351"/>
    </source>
</evidence>
<sequence length="113" mass="12937">MLNKNVAKLKLPKSVSRLHNSFNVDVLRHVVESPAEFLSRPLPKVSPVHFSPDNDDGDLHVIEPLVKQRTRRRKRQYLVHCRFKIGLGRPGVMLHHSTHFSSTPLIDYPLLCG</sequence>
<comment type="caution">
    <text evidence="1">The sequence shown here is derived from an EMBL/GenBank/DDBJ whole genome shotgun (WGS) entry which is preliminary data.</text>
</comment>
<gene>
    <name evidence="1" type="ORF">PF008_g13337</name>
</gene>
<protein>
    <submittedName>
        <fullName evidence="1">Uncharacterized protein</fullName>
    </submittedName>
</protein>
<reference evidence="1 2" key="1">
    <citation type="submission" date="2018-09" db="EMBL/GenBank/DDBJ databases">
        <title>Genomic investigation of the strawberry pathogen Phytophthora fragariae indicates pathogenicity is determined by transcriptional variation in three key races.</title>
        <authorList>
            <person name="Adams T.M."/>
            <person name="Armitage A.D."/>
            <person name="Sobczyk M.K."/>
            <person name="Bates H.J."/>
            <person name="Dunwell J.M."/>
            <person name="Nellist C.F."/>
            <person name="Harrison R.J."/>
        </authorList>
    </citation>
    <scope>NUCLEOTIDE SEQUENCE [LARGE SCALE GENOMIC DNA]</scope>
    <source>
        <strain evidence="1 2">NOV-77</strain>
    </source>
</reference>
<evidence type="ECO:0000313" key="1">
    <source>
        <dbReference type="EMBL" id="KAE9335765.1"/>
    </source>
</evidence>
<dbReference type="EMBL" id="QXFY01000781">
    <property type="protein sequence ID" value="KAE9335765.1"/>
    <property type="molecule type" value="Genomic_DNA"/>
</dbReference>
<dbReference type="AlphaFoldDB" id="A0A6G0RKR4"/>